<dbReference type="EMBL" id="OZ023704">
    <property type="protein sequence ID" value="CAK9873948.1"/>
    <property type="molecule type" value="Genomic_DNA"/>
</dbReference>
<keyword evidence="2" id="KW-1185">Reference proteome</keyword>
<evidence type="ECO:0000313" key="2">
    <source>
        <dbReference type="Proteomes" id="UP001497522"/>
    </source>
</evidence>
<sequence>MELQDLEVTWVTVFGSEMKHMFIKLQHLYVDAEECTKALLWAERGHMHLFQHKTEGNPVSHLLELAEKGHGTNNSAIHRSRMVVDNGARKFLPELESVFNDLDHLHLNHPGSEGIAEGADIPVPDTCDLGTSENNFMEEIIWGGGLENDLKHMKVGCGQNLEDIAGQSGASEAIAMDIIETNQHTQQEYRSTWEGEAGPGTMSAGVSSADPLWFDKNDSLAEKLIFQHWGNVGREQQ</sequence>
<name>A0ABP1BEZ1_9BRYO</name>
<proteinExistence type="predicted"/>
<evidence type="ECO:0000313" key="1">
    <source>
        <dbReference type="EMBL" id="CAK9873948.1"/>
    </source>
</evidence>
<protein>
    <submittedName>
        <fullName evidence="1">Uncharacterized protein</fullName>
    </submittedName>
</protein>
<dbReference type="Proteomes" id="UP001497522">
    <property type="component" value="Chromosome 3"/>
</dbReference>
<gene>
    <name evidence="1" type="ORF">CSSPJE1EN2_LOCUS16420</name>
</gene>
<accession>A0ABP1BEZ1</accession>
<organism evidence="1 2">
    <name type="scientific">Sphagnum jensenii</name>
    <dbReference type="NCBI Taxonomy" id="128206"/>
    <lineage>
        <taxon>Eukaryota</taxon>
        <taxon>Viridiplantae</taxon>
        <taxon>Streptophyta</taxon>
        <taxon>Embryophyta</taxon>
        <taxon>Bryophyta</taxon>
        <taxon>Sphagnophytina</taxon>
        <taxon>Sphagnopsida</taxon>
        <taxon>Sphagnales</taxon>
        <taxon>Sphagnaceae</taxon>
        <taxon>Sphagnum</taxon>
    </lineage>
</organism>
<reference evidence="1" key="1">
    <citation type="submission" date="2024-03" db="EMBL/GenBank/DDBJ databases">
        <authorList>
            <consortium name="ELIXIR-Norway"/>
            <consortium name="Elixir Norway"/>
        </authorList>
    </citation>
    <scope>NUCLEOTIDE SEQUENCE</scope>
</reference>